<protein>
    <recommendedName>
        <fullName evidence="3">CCHC-type domain-containing protein</fullName>
    </recommendedName>
</protein>
<dbReference type="InterPro" id="IPR053021">
    <property type="entry name" value="Chloroplast_ADK"/>
</dbReference>
<gene>
    <name evidence="4" type="ORF">g.16340</name>
</gene>
<feature type="compositionally biased region" description="Basic and acidic residues" evidence="2">
    <location>
        <begin position="260"/>
        <end position="274"/>
    </location>
</feature>
<dbReference type="GO" id="GO:0003676">
    <property type="term" value="F:nucleic acid binding"/>
    <property type="evidence" value="ECO:0007669"/>
    <property type="project" value="InterPro"/>
</dbReference>
<feature type="compositionally biased region" description="Basic and acidic residues" evidence="2">
    <location>
        <begin position="112"/>
        <end position="127"/>
    </location>
</feature>
<dbReference type="PROSITE" id="PS50158">
    <property type="entry name" value="ZF_CCHC"/>
    <property type="match status" value="1"/>
</dbReference>
<dbReference type="Pfam" id="PF09353">
    <property type="entry name" value="DUF1995"/>
    <property type="match status" value="1"/>
</dbReference>
<proteinExistence type="predicted"/>
<evidence type="ECO:0000256" key="1">
    <source>
        <dbReference type="PROSITE-ProRule" id="PRU00047"/>
    </source>
</evidence>
<dbReference type="PANTHER" id="PTHR35509">
    <property type="entry name" value="DOMAIN PROTEIN, PUTATIVE (DUF1995)-RELATED"/>
    <property type="match status" value="1"/>
</dbReference>
<dbReference type="InterPro" id="IPR001878">
    <property type="entry name" value="Znf_CCHC"/>
</dbReference>
<dbReference type="SMART" id="SM00343">
    <property type="entry name" value="ZnF_C2HC"/>
    <property type="match status" value="2"/>
</dbReference>
<feature type="domain" description="CCHC-type" evidence="3">
    <location>
        <begin position="201"/>
        <end position="215"/>
    </location>
</feature>
<feature type="region of interest" description="Disordered" evidence="2">
    <location>
        <begin position="111"/>
        <end position="178"/>
    </location>
</feature>
<keyword evidence="1" id="KW-0863">Zinc-finger</keyword>
<name>A0A1D1ZVP4_AUXPR</name>
<keyword evidence="1" id="KW-0479">Metal-binding</keyword>
<keyword evidence="1" id="KW-0862">Zinc</keyword>
<organism evidence="4">
    <name type="scientific">Auxenochlorella protothecoides</name>
    <name type="common">Green microalga</name>
    <name type="synonym">Chlorella protothecoides</name>
    <dbReference type="NCBI Taxonomy" id="3075"/>
    <lineage>
        <taxon>Eukaryota</taxon>
        <taxon>Viridiplantae</taxon>
        <taxon>Chlorophyta</taxon>
        <taxon>core chlorophytes</taxon>
        <taxon>Trebouxiophyceae</taxon>
        <taxon>Chlorellales</taxon>
        <taxon>Chlorellaceae</taxon>
        <taxon>Auxenochlorella</taxon>
    </lineage>
</organism>
<dbReference type="AlphaFoldDB" id="A0A1D1ZVP4"/>
<feature type="compositionally biased region" description="Polar residues" evidence="2">
    <location>
        <begin position="292"/>
        <end position="302"/>
    </location>
</feature>
<dbReference type="InterPro" id="IPR018962">
    <property type="entry name" value="DUF1995"/>
</dbReference>
<dbReference type="Gene3D" id="4.10.60.10">
    <property type="entry name" value="Zinc finger, CCHC-type"/>
    <property type="match status" value="1"/>
</dbReference>
<feature type="region of interest" description="Disordered" evidence="2">
    <location>
        <begin position="212"/>
        <end position="335"/>
    </location>
</feature>
<dbReference type="PANTHER" id="PTHR35509:SF4">
    <property type="entry name" value="DUF1995 DOMAIN-CONTAINING PROTEIN"/>
    <property type="match status" value="1"/>
</dbReference>
<dbReference type="GO" id="GO:0008270">
    <property type="term" value="F:zinc ion binding"/>
    <property type="evidence" value="ECO:0007669"/>
    <property type="project" value="UniProtKB-KW"/>
</dbReference>
<dbReference type="EMBL" id="GDKF01007606">
    <property type="protein sequence ID" value="JAT71016.1"/>
    <property type="molecule type" value="Transcribed_RNA"/>
</dbReference>
<accession>A0A1D1ZVP4</accession>
<evidence type="ECO:0000259" key="3">
    <source>
        <dbReference type="PROSITE" id="PS50158"/>
    </source>
</evidence>
<evidence type="ECO:0000313" key="4">
    <source>
        <dbReference type="EMBL" id="JAT71016.1"/>
    </source>
</evidence>
<evidence type="ECO:0000256" key="2">
    <source>
        <dbReference type="SAM" id="MobiDB-lite"/>
    </source>
</evidence>
<reference evidence="4" key="1">
    <citation type="submission" date="2015-08" db="EMBL/GenBank/DDBJ databases">
        <authorList>
            <person name="Babu N.S."/>
            <person name="Beckwith C.J."/>
            <person name="Beseler K.G."/>
            <person name="Brison A."/>
            <person name="Carone J.V."/>
            <person name="Caskin T.P."/>
            <person name="Diamond M."/>
            <person name="Durham M.E."/>
            <person name="Foxe J.M."/>
            <person name="Go M."/>
            <person name="Henderson B.A."/>
            <person name="Jones I.B."/>
            <person name="McGettigan J.A."/>
            <person name="Micheletti S.J."/>
            <person name="Nasrallah M.E."/>
            <person name="Ortiz D."/>
            <person name="Piller C.R."/>
            <person name="Privatt S.R."/>
            <person name="Schneider S.L."/>
            <person name="Sharp S."/>
            <person name="Smith T.C."/>
            <person name="Stanton J.D."/>
            <person name="Ullery H.E."/>
            <person name="Wilson R.J."/>
            <person name="Serrano M.G."/>
            <person name="Buck G."/>
            <person name="Lee V."/>
            <person name="Wang Y."/>
            <person name="Carvalho R."/>
            <person name="Voegtly L."/>
            <person name="Shi R."/>
            <person name="Duckworth R."/>
            <person name="Johnson A."/>
            <person name="Loviza R."/>
            <person name="Walstead R."/>
            <person name="Shah Z."/>
            <person name="Kiflezghi M."/>
            <person name="Wade K."/>
            <person name="Ball S.L."/>
            <person name="Bradley K.W."/>
            <person name="Asai D.J."/>
            <person name="Bowman C.A."/>
            <person name="Russell D.A."/>
            <person name="Pope W.H."/>
            <person name="Jacobs-Sera D."/>
            <person name="Hendrix R.W."/>
            <person name="Hatfull G.F."/>
        </authorList>
    </citation>
    <scope>NUCLEOTIDE SEQUENCE</scope>
</reference>
<sequence>MPNPPGLGFSRPGASIGWSDHGARIIEGSGGRHEGAHKCDQTQSVCSEAWPAQQPSLHALIVDTALRAFMHLSFAIHGPSGPLRRPLPSFRLGSAPQRYHSPVIRRALTEQAARRAVDDSEEQDGRSEGVGNGGDSAQEPASSGKRTRVMSEAQRQAIAAGRRHQGSLSESHKRHLSRAIRQRHALNPEYRFAGRGIPKSCGHCGEKGHTIKTCPILHPDHPSNQPKDPAKPRKKRSSGPQMCSVCGLPGHNKATCQLARAEKKASEETEREPADAVSPGSNSAGADHSTEATDSPQRQEATGPSAATPGSNGKSPGSVGEHRPRLPPPPTVHHLTEANLGRFSVRASLGGPKEAAVVLPLPTSWQQCIDQAVDAVIRAWEDGVDRQVVHLLLPQLNTVEGRGWPGGIRQQCRSALPLIEALLRRLKKHPDLAGRLTPRWLDEPDCVALWRSPRLAAAMFVTADTLHEMQAQRPEPGGKLLLLFINPQWQSEGQVVSDFGFGRTRKQAERFVGTCEEVYVLRRYRVFGDDVRLLRSYPSTWQLHVMDENGKPQLLGIEQEVPTYSDILKRLEALPSSRLRKGWLQRMMSKGSYDEASPWSS</sequence>